<dbReference type="RefSeq" id="WP_402387232.1">
    <property type="nucleotide sequence ID" value="NZ_JBIUYY010000019.1"/>
</dbReference>
<feature type="region of interest" description="Disordered" evidence="1">
    <location>
        <begin position="1"/>
        <end position="65"/>
    </location>
</feature>
<sequence>MTGRRVLGTGPRPASSPAPPTGGRRARLAAEPADAQPPQATTEPTRAAALSPGRRRLGNGTDATD</sequence>
<proteinExistence type="predicted"/>
<dbReference type="Proteomes" id="UP001617351">
    <property type="component" value="Unassembled WGS sequence"/>
</dbReference>
<accession>A0ABW8EQW7</accession>
<dbReference type="EMBL" id="JBIUYY010000019">
    <property type="protein sequence ID" value="MFJ2825645.1"/>
    <property type="molecule type" value="Genomic_DNA"/>
</dbReference>
<evidence type="ECO:0000256" key="1">
    <source>
        <dbReference type="SAM" id="MobiDB-lite"/>
    </source>
</evidence>
<evidence type="ECO:0000313" key="3">
    <source>
        <dbReference type="Proteomes" id="UP001617351"/>
    </source>
</evidence>
<reference evidence="2 3" key="1">
    <citation type="submission" date="2024-10" db="EMBL/GenBank/DDBJ databases">
        <title>The Natural Products Discovery Center: Release of the First 8490 Sequenced Strains for Exploring Actinobacteria Biosynthetic Diversity.</title>
        <authorList>
            <person name="Kalkreuter E."/>
            <person name="Kautsar S.A."/>
            <person name="Yang D."/>
            <person name="Bader C.D."/>
            <person name="Teijaro C.N."/>
            <person name="Fluegel L."/>
            <person name="Davis C.M."/>
            <person name="Simpson J.R."/>
            <person name="Lauterbach L."/>
            <person name="Steele A.D."/>
            <person name="Gui C."/>
            <person name="Meng S."/>
            <person name="Li G."/>
            <person name="Viehrig K."/>
            <person name="Ye F."/>
            <person name="Su P."/>
            <person name="Kiefer A.F."/>
            <person name="Nichols A."/>
            <person name="Cepeda A.J."/>
            <person name="Yan W."/>
            <person name="Fan B."/>
            <person name="Jiang Y."/>
            <person name="Adhikari A."/>
            <person name="Zheng C.-J."/>
            <person name="Schuster L."/>
            <person name="Cowan T.M."/>
            <person name="Smanski M.J."/>
            <person name="Chevrette M.G."/>
            <person name="De Carvalho L.P.S."/>
            <person name="Shen B."/>
        </authorList>
    </citation>
    <scope>NUCLEOTIDE SEQUENCE [LARGE SCALE GENOMIC DNA]</scope>
    <source>
        <strain evidence="2 3">NPDC087220</strain>
    </source>
</reference>
<protein>
    <submittedName>
        <fullName evidence="2">Uncharacterized protein</fullName>
    </submittedName>
</protein>
<name>A0ABW8EQW7_STRT5</name>
<comment type="caution">
    <text evidence="2">The sequence shown here is derived from an EMBL/GenBank/DDBJ whole genome shotgun (WGS) entry which is preliminary data.</text>
</comment>
<evidence type="ECO:0000313" key="2">
    <source>
        <dbReference type="EMBL" id="MFJ2825645.1"/>
    </source>
</evidence>
<organism evidence="2 3">
    <name type="scientific">Streptomyces toxytricini</name>
    <name type="common">Actinomyces toxytricini</name>
    <dbReference type="NCBI Taxonomy" id="67369"/>
    <lineage>
        <taxon>Bacteria</taxon>
        <taxon>Bacillati</taxon>
        <taxon>Actinomycetota</taxon>
        <taxon>Actinomycetes</taxon>
        <taxon>Kitasatosporales</taxon>
        <taxon>Streptomycetaceae</taxon>
        <taxon>Streptomyces</taxon>
    </lineage>
</organism>
<feature type="compositionally biased region" description="Low complexity" evidence="1">
    <location>
        <begin position="29"/>
        <end position="49"/>
    </location>
</feature>
<keyword evidence="3" id="KW-1185">Reference proteome</keyword>
<gene>
    <name evidence="2" type="ORF">ACIO7M_31705</name>
</gene>